<dbReference type="STRING" id="3775.A0A1Q3B1R9"/>
<dbReference type="PANTHER" id="PTHR46931">
    <property type="entry name" value="CRIB DOMAIN-CONTAINING PROTEIN RIC2"/>
    <property type="match status" value="1"/>
</dbReference>
<accession>A0A1Q3B1R9</accession>
<dbReference type="EMBL" id="BDDD01000225">
    <property type="protein sequence ID" value="GAV61814.1"/>
    <property type="molecule type" value="Genomic_DNA"/>
</dbReference>
<dbReference type="FunCoup" id="A0A1Q3B1R9">
    <property type="interactions" value="126"/>
</dbReference>
<dbReference type="PANTHER" id="PTHR46931:SF6">
    <property type="entry name" value="CRIB DOMAIN-CONTAINING PROTEIN RIC4"/>
    <property type="match status" value="1"/>
</dbReference>
<protein>
    <submittedName>
        <fullName evidence="3">PBD domain-containing protein</fullName>
    </submittedName>
</protein>
<dbReference type="InterPro" id="IPR044509">
    <property type="entry name" value="RIC2/4"/>
</dbReference>
<dbReference type="PROSITE" id="PS50108">
    <property type="entry name" value="CRIB"/>
    <property type="match status" value="1"/>
</dbReference>
<name>A0A1Q3B1R9_CEPFO</name>
<sequence length="153" mass="17264">MKDRMERLVILPFSIGCLSESSVAVAVHPRRSKRETLSPSIRTQEDEEESLSSESMKNSFRFLALPKPELSNGFHRLFKSFKSFSQLFVYKEDMEELGRDMQIGFPTNVKHVTHIGCDDPACINTLASVSLRQFELSMVPQPDTPLVEGSVLA</sequence>
<dbReference type="AlphaFoldDB" id="A0A1Q3B1R9"/>
<evidence type="ECO:0000313" key="3">
    <source>
        <dbReference type="EMBL" id="GAV61814.1"/>
    </source>
</evidence>
<reference evidence="4" key="1">
    <citation type="submission" date="2016-04" db="EMBL/GenBank/DDBJ databases">
        <title>Cephalotus genome sequencing.</title>
        <authorList>
            <person name="Fukushima K."/>
            <person name="Hasebe M."/>
            <person name="Fang X."/>
        </authorList>
    </citation>
    <scope>NUCLEOTIDE SEQUENCE [LARGE SCALE GENOMIC DNA]</scope>
    <source>
        <strain evidence="4">cv. St1</strain>
    </source>
</reference>
<evidence type="ECO:0000259" key="2">
    <source>
        <dbReference type="PROSITE" id="PS50108"/>
    </source>
</evidence>
<organism evidence="3 4">
    <name type="scientific">Cephalotus follicularis</name>
    <name type="common">Albany pitcher plant</name>
    <dbReference type="NCBI Taxonomy" id="3775"/>
    <lineage>
        <taxon>Eukaryota</taxon>
        <taxon>Viridiplantae</taxon>
        <taxon>Streptophyta</taxon>
        <taxon>Embryophyta</taxon>
        <taxon>Tracheophyta</taxon>
        <taxon>Spermatophyta</taxon>
        <taxon>Magnoliopsida</taxon>
        <taxon>eudicotyledons</taxon>
        <taxon>Gunneridae</taxon>
        <taxon>Pentapetalae</taxon>
        <taxon>rosids</taxon>
        <taxon>fabids</taxon>
        <taxon>Oxalidales</taxon>
        <taxon>Cephalotaceae</taxon>
        <taxon>Cephalotus</taxon>
    </lineage>
</organism>
<dbReference type="InterPro" id="IPR000095">
    <property type="entry name" value="CRIB_dom"/>
</dbReference>
<feature type="region of interest" description="Disordered" evidence="1">
    <location>
        <begin position="34"/>
        <end position="54"/>
    </location>
</feature>
<evidence type="ECO:0000313" key="4">
    <source>
        <dbReference type="Proteomes" id="UP000187406"/>
    </source>
</evidence>
<proteinExistence type="predicted"/>
<dbReference type="OrthoDB" id="678664at2759"/>
<dbReference type="CDD" id="cd00132">
    <property type="entry name" value="CRIB"/>
    <property type="match status" value="1"/>
</dbReference>
<evidence type="ECO:0000256" key="1">
    <source>
        <dbReference type="SAM" id="MobiDB-lite"/>
    </source>
</evidence>
<comment type="caution">
    <text evidence="3">The sequence shown here is derived from an EMBL/GenBank/DDBJ whole genome shotgun (WGS) entry which is preliminary data.</text>
</comment>
<keyword evidence="4" id="KW-1185">Reference proteome</keyword>
<gene>
    <name evidence="3" type="ORF">CFOL_v3_05340</name>
</gene>
<feature type="domain" description="CRIB" evidence="2">
    <location>
        <begin position="103"/>
        <end position="116"/>
    </location>
</feature>
<dbReference type="Proteomes" id="UP000187406">
    <property type="component" value="Unassembled WGS sequence"/>
</dbReference>
<dbReference type="InParanoid" id="A0A1Q3B1R9"/>